<dbReference type="InterPro" id="IPR037460">
    <property type="entry name" value="SEST-like"/>
</dbReference>
<accession>M3UUP2</accession>
<feature type="active site" description="Nucleophile" evidence="1">
    <location>
        <position position="57"/>
    </location>
</feature>
<protein>
    <recommendedName>
        <fullName evidence="4">SGNH hydrolase-type esterase domain-containing protein</fullName>
    </recommendedName>
</protein>
<dbReference type="InterPro" id="IPR013830">
    <property type="entry name" value="SGNH_hydro"/>
</dbReference>
<gene>
    <name evidence="5" type="ORF">GM1_007_01310</name>
</gene>
<evidence type="ECO:0000256" key="3">
    <source>
        <dbReference type="SAM" id="Phobius"/>
    </source>
</evidence>
<dbReference type="PANTHER" id="PTHR37981">
    <property type="entry name" value="LIPASE 2"/>
    <property type="match status" value="1"/>
</dbReference>
<keyword evidence="3" id="KW-0812">Transmembrane</keyword>
<organism evidence="5 6">
    <name type="scientific">Gordonia malaquae NBRC 108250</name>
    <dbReference type="NCBI Taxonomy" id="1223542"/>
    <lineage>
        <taxon>Bacteria</taxon>
        <taxon>Bacillati</taxon>
        <taxon>Actinomycetota</taxon>
        <taxon>Actinomycetes</taxon>
        <taxon>Mycobacteriales</taxon>
        <taxon>Gordoniaceae</taxon>
        <taxon>Gordonia</taxon>
    </lineage>
</organism>
<dbReference type="GO" id="GO:0019433">
    <property type="term" value="P:triglyceride catabolic process"/>
    <property type="evidence" value="ECO:0007669"/>
    <property type="project" value="TreeGrafter"/>
</dbReference>
<dbReference type="CDD" id="cd01823">
    <property type="entry name" value="SEST_like"/>
    <property type="match status" value="1"/>
</dbReference>
<dbReference type="InterPro" id="IPR036514">
    <property type="entry name" value="SGNH_hydro_sf"/>
</dbReference>
<dbReference type="PANTHER" id="PTHR37981:SF1">
    <property type="entry name" value="SGNH HYDROLASE-TYPE ESTERASE DOMAIN-CONTAINING PROTEIN"/>
    <property type="match status" value="1"/>
</dbReference>
<keyword evidence="3" id="KW-0472">Membrane</keyword>
<dbReference type="RefSeq" id="WP_008377487.1">
    <property type="nucleotide sequence ID" value="NZ_BAOP01000007.1"/>
</dbReference>
<keyword evidence="6" id="KW-1185">Reference proteome</keyword>
<keyword evidence="2" id="KW-1015">Disulfide bond</keyword>
<dbReference type="SUPFAM" id="SSF52266">
    <property type="entry name" value="SGNH hydrolase"/>
    <property type="match status" value="1"/>
</dbReference>
<dbReference type="GO" id="GO:0004806">
    <property type="term" value="F:triacylglycerol lipase activity"/>
    <property type="evidence" value="ECO:0007669"/>
    <property type="project" value="TreeGrafter"/>
</dbReference>
<feature type="active site" evidence="1">
    <location>
        <position position="282"/>
    </location>
</feature>
<dbReference type="STRING" id="410332.SAMN04488550_3765"/>
<dbReference type="Gene3D" id="3.40.50.1110">
    <property type="entry name" value="SGNH hydrolase"/>
    <property type="match status" value="1"/>
</dbReference>
<feature type="disulfide bond" evidence="2">
    <location>
        <begin position="148"/>
        <end position="161"/>
    </location>
</feature>
<keyword evidence="3" id="KW-1133">Transmembrane helix</keyword>
<feature type="domain" description="SGNH hydrolase-type esterase" evidence="4">
    <location>
        <begin position="54"/>
        <end position="290"/>
    </location>
</feature>
<feature type="transmembrane region" description="Helical" evidence="3">
    <location>
        <begin position="6"/>
        <end position="30"/>
    </location>
</feature>
<evidence type="ECO:0000256" key="1">
    <source>
        <dbReference type="PIRSR" id="PIRSR637460-1"/>
    </source>
</evidence>
<proteinExistence type="predicted"/>
<reference evidence="5 6" key="1">
    <citation type="submission" date="2013-02" db="EMBL/GenBank/DDBJ databases">
        <title>Whole genome shotgun sequence of Gordonia malaquae NBRC 108250.</title>
        <authorList>
            <person name="Yoshida I."/>
            <person name="Hosoyama A."/>
            <person name="Tsuchikane K."/>
            <person name="Ando Y."/>
            <person name="Baba S."/>
            <person name="Ohji S."/>
            <person name="Hamada M."/>
            <person name="Tamura T."/>
            <person name="Yamazoe A."/>
            <person name="Yamazaki S."/>
            <person name="Fujita N."/>
        </authorList>
    </citation>
    <scope>NUCLEOTIDE SEQUENCE [LARGE SCALE GENOMIC DNA]</scope>
    <source>
        <strain evidence="5 6">NBRC 108250</strain>
    </source>
</reference>
<evidence type="ECO:0000259" key="4">
    <source>
        <dbReference type="Pfam" id="PF13472"/>
    </source>
</evidence>
<evidence type="ECO:0000256" key="2">
    <source>
        <dbReference type="PIRSR" id="PIRSR637460-2"/>
    </source>
</evidence>
<evidence type="ECO:0000313" key="6">
    <source>
        <dbReference type="Proteomes" id="UP000035009"/>
    </source>
</evidence>
<comment type="caution">
    <text evidence="5">The sequence shown here is derived from an EMBL/GenBank/DDBJ whole genome shotgun (WGS) entry which is preliminary data.</text>
</comment>
<dbReference type="Proteomes" id="UP000035009">
    <property type="component" value="Unassembled WGS sequence"/>
</dbReference>
<feature type="disulfide bond" evidence="2">
    <location>
        <begin position="75"/>
        <end position="99"/>
    </location>
</feature>
<evidence type="ECO:0000313" key="5">
    <source>
        <dbReference type="EMBL" id="GAC79172.1"/>
    </source>
</evidence>
<dbReference type="eggNOG" id="COG2755">
    <property type="taxonomic scope" value="Bacteria"/>
</dbReference>
<dbReference type="AlphaFoldDB" id="M3UUP2"/>
<sequence>MSDRRFGPGVAAAAVLTTLAVIVGGVVWMNSRGGPDDTSRAAEPPARVIQHVNLGDSFAAGTGILPLQPDSQFTCQRSSSDFATVLAARRGHHLVDVACAGARTEHLYRAQYEGAGPQLDAVTPNTDLVTLMIGGNDASLYSSLIRDCADVADTDPSGAPCRTELGSGPADSIREEIAPAVEKGLRDIAARAPHARVVIVGYPWLVPPSTSCRPAVRIADGDIAYVRRVQSRLNAAIARAASAAGATFVDMSVRSRGHDACAAKGIRWIEPMVGGSSPIVMHPNAAGQRAIADAVESALG</sequence>
<dbReference type="Pfam" id="PF13472">
    <property type="entry name" value="Lipase_GDSL_2"/>
    <property type="match status" value="1"/>
</dbReference>
<name>M3UUP2_GORML</name>
<feature type="disulfide bond" evidence="2">
    <location>
        <begin position="212"/>
        <end position="261"/>
    </location>
</feature>
<dbReference type="EMBL" id="BAOP01000007">
    <property type="protein sequence ID" value="GAC79172.1"/>
    <property type="molecule type" value="Genomic_DNA"/>
</dbReference>